<comment type="caution">
    <text evidence="2">The sequence shown here is derived from an EMBL/GenBank/DDBJ whole genome shotgun (WGS) entry which is preliminary data.</text>
</comment>
<protein>
    <recommendedName>
        <fullName evidence="4">DUF4179 domain-containing protein</fullName>
    </recommendedName>
</protein>
<name>A0ABT1S0K2_9FIRM</name>
<evidence type="ECO:0008006" key="4">
    <source>
        <dbReference type="Google" id="ProtNLM"/>
    </source>
</evidence>
<evidence type="ECO:0000313" key="2">
    <source>
        <dbReference type="EMBL" id="MCQ4840451.1"/>
    </source>
</evidence>
<proteinExistence type="predicted"/>
<dbReference type="Proteomes" id="UP001524473">
    <property type="component" value="Unassembled WGS sequence"/>
</dbReference>
<gene>
    <name evidence="2" type="ORF">NE695_11065</name>
</gene>
<evidence type="ECO:0000313" key="3">
    <source>
        <dbReference type="Proteomes" id="UP001524473"/>
    </source>
</evidence>
<keyword evidence="1" id="KW-0812">Transmembrane</keyword>
<keyword evidence="1" id="KW-0472">Membrane</keyword>
<sequence>MKKNEIKRILESSLPYPRMTIWADQRFDALSAMLEEQPGTSSRTQKIGLEAESDISQAGELLEAEPTVRRRRRPVLKLCFSLAALALVFLFVLNLTQPSLTEALPGMGGLFQAFNKGLSGEEDTSVSSSPEEPRQILESEAPYRISLTDAFCEGSCINVSLRLETEDAGLLSAVWLSPYIDPNDPKNEEYSVTVNGQKAKLLTEITFDREENGFDCHNICIELPFPAENGQKLAVELRLDTLWGIKGDYSTGVTSQSEMITEEPVAFSFEVTADTTANRSGESASTADGITFVGFESTPLYFKAKLSYPAILQTPLSRTGELVHVEARTEDGGELYYAAEANEWPEPGTYFPGEVISHTAAFSGVPSTAGQVIVTLYNTYSQETVFPYVDGGVIGACVFAEFTVDLNTGEVAATETYLERGYEKFSISDYTATMTAGPQFVDHMFDHQIQSGFGRDCLQEEESAEPDSKPSPLRWTVFFYSDTDGELPYEVRFYIQGELYQTVPLCRTEDSVDTETGYMTIREESDLRVEDIDPEKCGLTDAVKRIYHASAYFEGDLDDSGYDLVSLANYQIVNTETEEVLFDYSSYERPMHFFTPPGDTGAEP</sequence>
<feature type="transmembrane region" description="Helical" evidence="1">
    <location>
        <begin position="75"/>
        <end position="95"/>
    </location>
</feature>
<evidence type="ECO:0000256" key="1">
    <source>
        <dbReference type="SAM" id="Phobius"/>
    </source>
</evidence>
<keyword evidence="3" id="KW-1185">Reference proteome</keyword>
<organism evidence="2 3">
    <name type="scientific">Neglectibacter timonensis</name>
    <dbReference type="NCBI Taxonomy" id="1776382"/>
    <lineage>
        <taxon>Bacteria</taxon>
        <taxon>Bacillati</taxon>
        <taxon>Bacillota</taxon>
        <taxon>Clostridia</taxon>
        <taxon>Eubacteriales</taxon>
        <taxon>Oscillospiraceae</taxon>
        <taxon>Neglectibacter</taxon>
    </lineage>
</organism>
<dbReference type="EMBL" id="JANFZH010000024">
    <property type="protein sequence ID" value="MCQ4840451.1"/>
    <property type="molecule type" value="Genomic_DNA"/>
</dbReference>
<accession>A0ABT1S0K2</accession>
<dbReference type="RefSeq" id="WP_066862578.1">
    <property type="nucleotide sequence ID" value="NZ_CABKVV010000013.1"/>
</dbReference>
<reference evidence="2 3" key="1">
    <citation type="submission" date="2022-06" db="EMBL/GenBank/DDBJ databases">
        <title>Isolation of gut microbiota from human fecal samples.</title>
        <authorList>
            <person name="Pamer E.G."/>
            <person name="Barat B."/>
            <person name="Waligurski E."/>
            <person name="Medina S."/>
            <person name="Paddock L."/>
            <person name="Mostad J."/>
        </authorList>
    </citation>
    <scope>NUCLEOTIDE SEQUENCE [LARGE SCALE GENOMIC DNA]</scope>
    <source>
        <strain evidence="2 3">DFI.9.73</strain>
    </source>
</reference>
<keyword evidence="1" id="KW-1133">Transmembrane helix</keyword>
<dbReference type="GeneID" id="90531930"/>